<protein>
    <submittedName>
        <fullName evidence="2">Uncharacterized protein</fullName>
    </submittedName>
</protein>
<proteinExistence type="predicted"/>
<reference evidence="2 3" key="1">
    <citation type="journal article" date="2016" name="PLoS ONE">
        <title>Sequence Assembly of Yarrowia lipolytica Strain W29/CLIB89 Shows Transposable Element Diversity.</title>
        <authorList>
            <person name="Magnan C."/>
            <person name="Yu J."/>
            <person name="Chang I."/>
            <person name="Jahn E."/>
            <person name="Kanomata Y."/>
            <person name="Wu J."/>
            <person name="Zeller M."/>
            <person name="Oakes M."/>
            <person name="Baldi P."/>
            <person name="Sandmeyer S."/>
        </authorList>
    </citation>
    <scope>NUCLEOTIDE SEQUENCE [LARGE SCALE GENOMIC DNA]</scope>
    <source>
        <strain evidence="3">CLIB89(W29)</strain>
    </source>
</reference>
<sequence length="70" mass="8131">MVQTSHSLVARRMNRLRNIIVSHVTEPLESPRRNTRDSMVPDHGLYMDPQQWCTPLEISSHDMSGDENTR</sequence>
<dbReference type="Proteomes" id="UP000182444">
    <property type="component" value="Chromosome 1C"/>
</dbReference>
<evidence type="ECO:0000256" key="1">
    <source>
        <dbReference type="SAM" id="MobiDB-lite"/>
    </source>
</evidence>
<organism evidence="2 3">
    <name type="scientific">Yarrowia lipolytica</name>
    <name type="common">Candida lipolytica</name>
    <dbReference type="NCBI Taxonomy" id="4952"/>
    <lineage>
        <taxon>Eukaryota</taxon>
        <taxon>Fungi</taxon>
        <taxon>Dikarya</taxon>
        <taxon>Ascomycota</taxon>
        <taxon>Saccharomycotina</taxon>
        <taxon>Dipodascomycetes</taxon>
        <taxon>Dipodascales</taxon>
        <taxon>Dipodascales incertae sedis</taxon>
        <taxon>Yarrowia</taxon>
    </lineage>
</organism>
<dbReference type="RefSeq" id="XP_068138317.1">
    <property type="nucleotide sequence ID" value="XM_068282216.1"/>
</dbReference>
<evidence type="ECO:0000313" key="2">
    <source>
        <dbReference type="EMBL" id="AOW02385.1"/>
    </source>
</evidence>
<gene>
    <name evidence="2" type="ORF">YALI1_C07216g</name>
</gene>
<feature type="compositionally biased region" description="Basic and acidic residues" evidence="1">
    <location>
        <begin position="29"/>
        <end position="40"/>
    </location>
</feature>
<dbReference type="VEuPathDB" id="FungiDB:YALI1_C07216g"/>
<accession>A0A1D8N9S4</accession>
<dbReference type="EMBL" id="CP017555">
    <property type="protein sequence ID" value="AOW02385.1"/>
    <property type="molecule type" value="Genomic_DNA"/>
</dbReference>
<dbReference type="AlphaFoldDB" id="A0A1D8N9S4"/>
<feature type="region of interest" description="Disordered" evidence="1">
    <location>
        <begin position="27"/>
        <end position="48"/>
    </location>
</feature>
<name>A0A1D8N9S4_YARLL</name>
<dbReference type="GeneID" id="94582856"/>
<evidence type="ECO:0000313" key="3">
    <source>
        <dbReference type="Proteomes" id="UP000182444"/>
    </source>
</evidence>